<dbReference type="InterPro" id="IPR009057">
    <property type="entry name" value="Homeodomain-like_sf"/>
</dbReference>
<evidence type="ECO:0000313" key="6">
    <source>
        <dbReference type="Proteomes" id="UP000805614"/>
    </source>
</evidence>
<gene>
    <name evidence="5" type="ORF">HKK74_24115</name>
</gene>
<comment type="caution">
    <text evidence="5">The sequence shown here is derived from an EMBL/GenBank/DDBJ whole genome shotgun (WGS) entry which is preliminary data.</text>
</comment>
<protein>
    <submittedName>
        <fullName evidence="5">Helix-turn-helix domain-containing protein</fullName>
    </submittedName>
</protein>
<sequence length="325" mass="36208">MQVLINTDDVPAGERFGLFRDAFLHELTPAEVRCDRPTGFSGRVASADLGLVTLLTMSTRNAGPGELVRDPKLIRRSDPEGYRLTFNQRGSSVLTHNGHRSTLLPGDFTLIDTSRPYEWSASGTNDSLVVRFPRELLRLPGAAVHRLIGAPLCGRTGIGALLSAAITRATRDFDGYRPGDVLRASTTLLNLLGGVLAHELDTHTALPPESHREVLFQRIQRFIQHRLDDPTLSPKTIAAAHHIAPRTLHLLFQDHDDTVAGYIRGRRLEHCRRDLGDFTLRERPIHAIAARWGFTSAAHFSRTFRTAYGLTPQAYRQHSLGRPMR</sequence>
<dbReference type="PROSITE" id="PS01124">
    <property type="entry name" value="HTH_ARAC_FAMILY_2"/>
    <property type="match status" value="1"/>
</dbReference>
<evidence type="ECO:0000256" key="1">
    <source>
        <dbReference type="ARBA" id="ARBA00023015"/>
    </source>
</evidence>
<dbReference type="Pfam" id="PF14525">
    <property type="entry name" value="AraC_binding_2"/>
    <property type="match status" value="1"/>
</dbReference>
<reference evidence="5 6" key="1">
    <citation type="submission" date="2020-06" db="EMBL/GenBank/DDBJ databases">
        <title>Actinomadura xiongansis sp. nov., isolated from soil of Baiyangdian.</title>
        <authorList>
            <person name="Zhang X."/>
        </authorList>
    </citation>
    <scope>NUCLEOTIDE SEQUENCE [LARGE SCALE GENOMIC DNA]</scope>
    <source>
        <strain evidence="5 6">HBUM206468</strain>
    </source>
</reference>
<dbReference type="SUPFAM" id="SSF46689">
    <property type="entry name" value="Homeodomain-like"/>
    <property type="match status" value="1"/>
</dbReference>
<dbReference type="RefSeq" id="WP_187245599.1">
    <property type="nucleotide sequence ID" value="NZ_BAAAOK010000014.1"/>
</dbReference>
<dbReference type="InterPro" id="IPR020449">
    <property type="entry name" value="Tscrpt_reg_AraC-type_HTH"/>
</dbReference>
<dbReference type="InterPro" id="IPR050204">
    <property type="entry name" value="AraC_XylS_family_regulators"/>
</dbReference>
<dbReference type="EMBL" id="JABVEC010000019">
    <property type="protein sequence ID" value="MBC6468557.1"/>
    <property type="molecule type" value="Genomic_DNA"/>
</dbReference>
<evidence type="ECO:0000259" key="4">
    <source>
        <dbReference type="PROSITE" id="PS01124"/>
    </source>
</evidence>
<dbReference type="InterPro" id="IPR035418">
    <property type="entry name" value="AraC-bd_2"/>
</dbReference>
<evidence type="ECO:0000256" key="3">
    <source>
        <dbReference type="ARBA" id="ARBA00023163"/>
    </source>
</evidence>
<accession>A0ABR7LUN1</accession>
<keyword evidence="1" id="KW-0805">Transcription regulation</keyword>
<keyword evidence="2" id="KW-0238">DNA-binding</keyword>
<dbReference type="PANTHER" id="PTHR46796:SF6">
    <property type="entry name" value="ARAC SUBFAMILY"/>
    <property type="match status" value="1"/>
</dbReference>
<dbReference type="Gene3D" id="1.10.10.60">
    <property type="entry name" value="Homeodomain-like"/>
    <property type="match status" value="1"/>
</dbReference>
<dbReference type="Proteomes" id="UP000805614">
    <property type="component" value="Unassembled WGS sequence"/>
</dbReference>
<keyword evidence="3" id="KW-0804">Transcription</keyword>
<dbReference type="SMART" id="SM00342">
    <property type="entry name" value="HTH_ARAC"/>
    <property type="match status" value="1"/>
</dbReference>
<proteinExistence type="predicted"/>
<evidence type="ECO:0000313" key="5">
    <source>
        <dbReference type="EMBL" id="MBC6468557.1"/>
    </source>
</evidence>
<dbReference type="Pfam" id="PF12833">
    <property type="entry name" value="HTH_18"/>
    <property type="match status" value="1"/>
</dbReference>
<dbReference type="PRINTS" id="PR00032">
    <property type="entry name" value="HTHARAC"/>
</dbReference>
<name>A0ABR7LUN1_9ACTN</name>
<evidence type="ECO:0000256" key="2">
    <source>
        <dbReference type="ARBA" id="ARBA00023125"/>
    </source>
</evidence>
<dbReference type="PANTHER" id="PTHR46796">
    <property type="entry name" value="HTH-TYPE TRANSCRIPTIONAL ACTIVATOR RHAS-RELATED"/>
    <property type="match status" value="1"/>
</dbReference>
<feature type="domain" description="HTH araC/xylS-type" evidence="4">
    <location>
        <begin position="217"/>
        <end position="318"/>
    </location>
</feature>
<dbReference type="InterPro" id="IPR018060">
    <property type="entry name" value="HTH_AraC"/>
</dbReference>
<keyword evidence="6" id="KW-1185">Reference proteome</keyword>
<organism evidence="5 6">
    <name type="scientific">Actinomadura alba</name>
    <dbReference type="NCBI Taxonomy" id="406431"/>
    <lineage>
        <taxon>Bacteria</taxon>
        <taxon>Bacillati</taxon>
        <taxon>Actinomycetota</taxon>
        <taxon>Actinomycetes</taxon>
        <taxon>Streptosporangiales</taxon>
        <taxon>Thermomonosporaceae</taxon>
        <taxon>Actinomadura</taxon>
    </lineage>
</organism>